<dbReference type="CDD" id="cd09272">
    <property type="entry name" value="RNase_HI_RT_Ty1"/>
    <property type="match status" value="1"/>
</dbReference>
<dbReference type="PANTHER" id="PTHR11439">
    <property type="entry name" value="GAG-POL-RELATED RETROTRANSPOSON"/>
    <property type="match status" value="1"/>
</dbReference>
<name>A0A6L2ME82_TANCI</name>
<dbReference type="AlphaFoldDB" id="A0A6L2ME82"/>
<evidence type="ECO:0000259" key="2">
    <source>
        <dbReference type="Pfam" id="PF07727"/>
    </source>
</evidence>
<evidence type="ECO:0000256" key="1">
    <source>
        <dbReference type="SAM" id="Coils"/>
    </source>
</evidence>
<dbReference type="SUPFAM" id="SSF56672">
    <property type="entry name" value="DNA/RNA polymerases"/>
    <property type="match status" value="1"/>
</dbReference>
<sequence length="728" mass="83587">MEVVEKEMGVYPLDLEASCRLKKGERHCEELGGKGKECRVCILADGGPKETGIKDLLGGEVRFPACHLSWVMEVVEKEMGLYPLDFEASCRLKMGEDHVTSWTRREKNVQGYQIDVKTAFLYGKINEEVYVFQPPGFTDPKFPNKVYKVVKALYGLHQVPRAWYATLSTFLVQSGYRRGLIHKTLFIKKDKKYIMLDKYVGEILKKFDFLSVKTVSTPIKTKKPVVKDKEAANVDIHLYRSMLASLMYLTASRPNIIYLKGEPKLGLWDPRKSALDLEAYSDSDYAGANLDRKSTTRGFQFLSRRLISWQCKMQTIIATSTTEVEYVAAASYCRQILWIQNQILDYGFNFINTKIYIDNESTICIVKNLMFHSKTKHIEIRHQFIKDANKKKLIQVLKIHTDHNVADLLIKAFDVSRMVMLLTLGRNMQFGLVLGDLNGGHTSDRAEGALNLEELFSICTNLSNRVLALETVKDAQAAEIIALKARIKKLEKKWIKKDKLTLDDSTLDVLDADHGIDTEEPMNQGRLSEETKELVSTARPRHSSSNNNNKFLKPARSILTLKPLPTIDPKDKGKGVLEELEPTKKMTRSDLDAAQIAKDAEVAKLVYEEELVELEREKEKRQREEEASKAAIAEMYDKVQVGIEADALYGVECIYYRIFRSNRSSRWMKTFSEMVTRFDRIDLEEFYNLVMQRFETTSPEDVDLVLWGDLRTMFKETADDDLWKNQEE</sequence>
<gene>
    <name evidence="3" type="ORF">Tci_044274</name>
</gene>
<dbReference type="PANTHER" id="PTHR11439:SF495">
    <property type="entry name" value="REVERSE TRANSCRIPTASE, RNA-DEPENDENT DNA POLYMERASE-RELATED"/>
    <property type="match status" value="1"/>
</dbReference>
<proteinExistence type="predicted"/>
<dbReference type="EMBL" id="BKCJ010006463">
    <property type="protein sequence ID" value="GEU72296.1"/>
    <property type="molecule type" value="Genomic_DNA"/>
</dbReference>
<comment type="caution">
    <text evidence="3">The sequence shown here is derived from an EMBL/GenBank/DDBJ whole genome shotgun (WGS) entry which is preliminary data.</text>
</comment>
<dbReference type="InterPro" id="IPR043502">
    <property type="entry name" value="DNA/RNA_pol_sf"/>
</dbReference>
<evidence type="ECO:0000313" key="3">
    <source>
        <dbReference type="EMBL" id="GEU72296.1"/>
    </source>
</evidence>
<dbReference type="InterPro" id="IPR013103">
    <property type="entry name" value="RVT_2"/>
</dbReference>
<reference evidence="3" key="1">
    <citation type="journal article" date="2019" name="Sci. Rep.">
        <title>Draft genome of Tanacetum cinerariifolium, the natural source of mosquito coil.</title>
        <authorList>
            <person name="Yamashiro T."/>
            <person name="Shiraishi A."/>
            <person name="Satake H."/>
            <person name="Nakayama K."/>
        </authorList>
    </citation>
    <scope>NUCLEOTIDE SEQUENCE</scope>
</reference>
<keyword evidence="1" id="KW-0175">Coiled coil</keyword>
<accession>A0A6L2ME82</accession>
<dbReference type="Pfam" id="PF07727">
    <property type="entry name" value="RVT_2"/>
    <property type="match status" value="1"/>
</dbReference>
<protein>
    <recommendedName>
        <fullName evidence="2">Reverse transcriptase Ty1/copia-type domain-containing protein</fullName>
    </recommendedName>
</protein>
<organism evidence="3">
    <name type="scientific">Tanacetum cinerariifolium</name>
    <name type="common">Dalmatian daisy</name>
    <name type="synonym">Chrysanthemum cinerariifolium</name>
    <dbReference type="NCBI Taxonomy" id="118510"/>
    <lineage>
        <taxon>Eukaryota</taxon>
        <taxon>Viridiplantae</taxon>
        <taxon>Streptophyta</taxon>
        <taxon>Embryophyta</taxon>
        <taxon>Tracheophyta</taxon>
        <taxon>Spermatophyta</taxon>
        <taxon>Magnoliopsida</taxon>
        <taxon>eudicotyledons</taxon>
        <taxon>Gunneridae</taxon>
        <taxon>Pentapetalae</taxon>
        <taxon>asterids</taxon>
        <taxon>campanulids</taxon>
        <taxon>Asterales</taxon>
        <taxon>Asteraceae</taxon>
        <taxon>Asteroideae</taxon>
        <taxon>Anthemideae</taxon>
        <taxon>Anthemidinae</taxon>
        <taxon>Tanacetum</taxon>
    </lineage>
</organism>
<feature type="coiled-coil region" evidence="1">
    <location>
        <begin position="597"/>
        <end position="634"/>
    </location>
</feature>
<feature type="domain" description="Reverse transcriptase Ty1/copia-type" evidence="2">
    <location>
        <begin position="111"/>
        <end position="204"/>
    </location>
</feature>